<keyword evidence="4 12" id="KW-0949">S-adenosyl-L-methionine</keyword>
<dbReference type="InterPro" id="IPR022776">
    <property type="entry name" value="TRM13/UPF0224_CHHC_Znf_dom"/>
</dbReference>
<evidence type="ECO:0000256" key="8">
    <source>
        <dbReference type="ARBA" id="ARBA00022833"/>
    </source>
</evidence>
<name>A0AAV2YKY6_9STRA</name>
<dbReference type="EMBL" id="DAKRPA010000196">
    <property type="protein sequence ID" value="DAZ95647.1"/>
    <property type="molecule type" value="Genomic_DNA"/>
</dbReference>
<keyword evidence="2 12" id="KW-0489">Methyltransferase</keyword>
<dbReference type="EC" id="2.1.1.225" evidence="12"/>
<keyword evidence="8 12" id="KW-0862">Zinc</keyword>
<keyword evidence="16" id="KW-1185">Reference proteome</keyword>
<dbReference type="Pfam" id="PF05206">
    <property type="entry name" value="TRM13"/>
    <property type="match status" value="1"/>
</dbReference>
<dbReference type="Proteomes" id="UP001146120">
    <property type="component" value="Unassembled WGS sequence"/>
</dbReference>
<dbReference type="Gene3D" id="3.40.50.150">
    <property type="entry name" value="Vaccinia Virus protein VP39"/>
    <property type="match status" value="1"/>
</dbReference>
<feature type="compositionally biased region" description="Polar residues" evidence="13">
    <location>
        <begin position="1"/>
        <end position="11"/>
    </location>
</feature>
<keyword evidence="7 12" id="KW-0863">Zinc-finger</keyword>
<dbReference type="GO" id="GO:0008270">
    <property type="term" value="F:zinc ion binding"/>
    <property type="evidence" value="ECO:0007669"/>
    <property type="project" value="UniProtKB-KW"/>
</dbReference>
<dbReference type="Pfam" id="PF05253">
    <property type="entry name" value="zf-U11-48K"/>
    <property type="match status" value="1"/>
</dbReference>
<dbReference type="GO" id="GO:0030488">
    <property type="term" value="P:tRNA methylation"/>
    <property type="evidence" value="ECO:0007669"/>
    <property type="project" value="InterPro"/>
</dbReference>
<reference evidence="15" key="1">
    <citation type="submission" date="2022-11" db="EMBL/GenBank/DDBJ databases">
        <authorList>
            <person name="Morgan W.R."/>
            <person name="Tartar A."/>
        </authorList>
    </citation>
    <scope>NUCLEOTIDE SEQUENCE</scope>
    <source>
        <strain evidence="15">ARSEF 373</strain>
    </source>
</reference>
<feature type="region of interest" description="Disordered" evidence="13">
    <location>
        <begin position="151"/>
        <end position="188"/>
    </location>
</feature>
<evidence type="ECO:0000256" key="12">
    <source>
        <dbReference type="RuleBase" id="RU367103"/>
    </source>
</evidence>
<comment type="catalytic activity">
    <reaction evidence="11 12">
        <text>adenosine(4) in tRNA(His) + S-adenosyl-L-methionine = 2'-O-methyladenosine(4) in tRNA(His) + S-adenosyl-L-homocysteine + H(+)</text>
        <dbReference type="Rhea" id="RHEA:43196"/>
        <dbReference type="Rhea" id="RHEA-COMP:10401"/>
        <dbReference type="Rhea" id="RHEA-COMP:10402"/>
        <dbReference type="ChEBI" id="CHEBI:15378"/>
        <dbReference type="ChEBI" id="CHEBI:57856"/>
        <dbReference type="ChEBI" id="CHEBI:59789"/>
        <dbReference type="ChEBI" id="CHEBI:74411"/>
        <dbReference type="ChEBI" id="CHEBI:74477"/>
        <dbReference type="EC" id="2.1.1.225"/>
    </reaction>
</comment>
<feature type="domain" description="CHHC U11-48K-type" evidence="14">
    <location>
        <begin position="105"/>
        <end position="132"/>
    </location>
</feature>
<evidence type="ECO:0000256" key="3">
    <source>
        <dbReference type="ARBA" id="ARBA00022679"/>
    </source>
</evidence>
<accession>A0AAV2YKY6</accession>
<comment type="catalytic activity">
    <reaction evidence="9 12">
        <text>cytidine(4) in tRNA(Pro) + S-adenosyl-L-methionine = 2'-O-methylcytidine(4) in tRNA(Pro) + S-adenosyl-L-homocysteine + H(+)</text>
        <dbReference type="Rhea" id="RHEA:32767"/>
        <dbReference type="Rhea" id="RHEA-COMP:10397"/>
        <dbReference type="Rhea" id="RHEA-COMP:10398"/>
        <dbReference type="ChEBI" id="CHEBI:15378"/>
        <dbReference type="ChEBI" id="CHEBI:57856"/>
        <dbReference type="ChEBI" id="CHEBI:59789"/>
        <dbReference type="ChEBI" id="CHEBI:74495"/>
        <dbReference type="ChEBI" id="CHEBI:82748"/>
        <dbReference type="EC" id="2.1.1.225"/>
    </reaction>
</comment>
<dbReference type="PANTHER" id="PTHR12998:SF0">
    <property type="entry name" value="TRNA:M(4)X MODIFICATION ENZYME TRM13 HOMOLOG"/>
    <property type="match status" value="1"/>
</dbReference>
<evidence type="ECO:0000256" key="13">
    <source>
        <dbReference type="SAM" id="MobiDB-lite"/>
    </source>
</evidence>
<feature type="region of interest" description="Disordered" evidence="13">
    <location>
        <begin position="1"/>
        <end position="48"/>
    </location>
</feature>
<evidence type="ECO:0000256" key="5">
    <source>
        <dbReference type="ARBA" id="ARBA00022694"/>
    </source>
</evidence>
<evidence type="ECO:0000256" key="6">
    <source>
        <dbReference type="ARBA" id="ARBA00022723"/>
    </source>
</evidence>
<dbReference type="InterPro" id="IPR021721">
    <property type="entry name" value="Znf_CCCH-type_TRM13"/>
</dbReference>
<dbReference type="InterPro" id="IPR007871">
    <property type="entry name" value="Methyltransferase_TRM13"/>
</dbReference>
<keyword evidence="6 12" id="KW-0479">Metal-binding</keyword>
<evidence type="ECO:0000313" key="15">
    <source>
        <dbReference type="EMBL" id="DAZ95647.1"/>
    </source>
</evidence>
<comment type="function">
    <text evidence="12">tRNA methylase which 2'-O-methylates cytidine(4) in tRNA(Pro) and tRNA(Gly)(GCC), and adenosine(4) in tRNA(His).</text>
</comment>
<evidence type="ECO:0000256" key="2">
    <source>
        <dbReference type="ARBA" id="ARBA00022603"/>
    </source>
</evidence>
<dbReference type="GO" id="GO:0106050">
    <property type="term" value="F:tRNA 2'-O-methyltransferase activity"/>
    <property type="evidence" value="ECO:0007669"/>
    <property type="project" value="UniProtKB-UniRule"/>
</dbReference>
<evidence type="ECO:0000256" key="10">
    <source>
        <dbReference type="ARBA" id="ARBA00048635"/>
    </source>
</evidence>
<gene>
    <name evidence="15" type="ORF">N0F65_002276</name>
</gene>
<dbReference type="InterPro" id="IPR039044">
    <property type="entry name" value="Trm13"/>
</dbReference>
<sequence length="501" mass="55496">MPAHLSPSSTVAMEVMDERKRSPAAAAGAQDGDQKEMQRKRRKQEKTKATLDGEWDRCMFKILRKNRFCNLERVNGAMYCGNHLPDDVLVASKKSQRFKEELRKRVPCPVDGSHTVYQYDLDKHVLVCNKLKEANAMKMLPYYSENINSGNNAHAVDHPEASSQQLATADEEDNATDEHKVPDSQQQQSLLDRLGASDFVDLTRRIHAAYDSCVGTIPLEKLTHQACDQLMQDKKDAGTSQSLLRHIEQQASILGHMDKLKLLDESATYVELGAGRGMLSLALAQSYPSNVYVLIDRAHTRGKADSNFESSEGDGTRNAVRAKIDIRHLNFAGMPEVVDKPVVCMSKHLCGVATDLSLRAVVQTLPSPAASASESSDHVSPNFRGLAVALCCHQVCAWEDYVAPEFFTQLGFQPEEFDLLRSMTSWATCGMGLGGDAVERVLGISQVDRAVLGRQCKRILDAGRAAYLRSFGLETRLVHYCDVQDSLENCLLLAWHPTSTS</sequence>
<proteinExistence type="inferred from homology"/>
<comment type="catalytic activity">
    <reaction evidence="10 12">
        <text>cytidine(4) in tRNA(Gly)(GCC) + S-adenosyl-L-methionine = 2'-O-methylcytidine(4) in tRNA(Gly)(GCC) + S-adenosyl-L-homocysteine + H(+)</text>
        <dbReference type="Rhea" id="RHEA:43192"/>
        <dbReference type="Rhea" id="RHEA-COMP:10399"/>
        <dbReference type="Rhea" id="RHEA-COMP:10400"/>
        <dbReference type="ChEBI" id="CHEBI:15378"/>
        <dbReference type="ChEBI" id="CHEBI:57856"/>
        <dbReference type="ChEBI" id="CHEBI:59789"/>
        <dbReference type="ChEBI" id="CHEBI:74495"/>
        <dbReference type="ChEBI" id="CHEBI:82748"/>
        <dbReference type="EC" id="2.1.1.225"/>
    </reaction>
</comment>
<evidence type="ECO:0000256" key="11">
    <source>
        <dbReference type="ARBA" id="ARBA00049393"/>
    </source>
</evidence>
<dbReference type="PANTHER" id="PTHR12998">
    <property type="entry name" value="TRNA:M(4)X MODIFICATION ENZYME TRM13 HOMOLOG"/>
    <property type="match status" value="1"/>
</dbReference>
<evidence type="ECO:0000256" key="7">
    <source>
        <dbReference type="ARBA" id="ARBA00022771"/>
    </source>
</evidence>
<protein>
    <recommendedName>
        <fullName evidence="12">tRNA:m(4)X modification enzyme TRM13</fullName>
        <ecNumber evidence="12">2.1.1.225</ecNumber>
    </recommendedName>
</protein>
<evidence type="ECO:0000313" key="16">
    <source>
        <dbReference type="Proteomes" id="UP001146120"/>
    </source>
</evidence>
<reference evidence="15" key="2">
    <citation type="journal article" date="2023" name="Microbiol Resour">
        <title>Decontamination and Annotation of the Draft Genome Sequence of the Oomycete Lagenidium giganteum ARSEF 373.</title>
        <authorList>
            <person name="Morgan W.R."/>
            <person name="Tartar A."/>
        </authorList>
    </citation>
    <scope>NUCLEOTIDE SEQUENCE</scope>
    <source>
        <strain evidence="15">ARSEF 373</strain>
    </source>
</reference>
<evidence type="ECO:0000256" key="4">
    <source>
        <dbReference type="ARBA" id="ARBA00022691"/>
    </source>
</evidence>
<keyword evidence="3 12" id="KW-0808">Transferase</keyword>
<organism evidence="15 16">
    <name type="scientific">Lagenidium giganteum</name>
    <dbReference type="NCBI Taxonomy" id="4803"/>
    <lineage>
        <taxon>Eukaryota</taxon>
        <taxon>Sar</taxon>
        <taxon>Stramenopiles</taxon>
        <taxon>Oomycota</taxon>
        <taxon>Peronosporomycetes</taxon>
        <taxon>Pythiales</taxon>
        <taxon>Pythiaceae</taxon>
    </lineage>
</organism>
<dbReference type="AlphaFoldDB" id="A0AAV2YKY6"/>
<evidence type="ECO:0000256" key="1">
    <source>
        <dbReference type="ARBA" id="ARBA00005265"/>
    </source>
</evidence>
<keyword evidence="5 12" id="KW-0819">tRNA processing</keyword>
<dbReference type="Pfam" id="PF11722">
    <property type="entry name" value="zf-TRM13_CCCH"/>
    <property type="match status" value="1"/>
</dbReference>
<dbReference type="PROSITE" id="PS51800">
    <property type="entry name" value="ZF_CHHC_U11_48K"/>
    <property type="match status" value="1"/>
</dbReference>
<evidence type="ECO:0000259" key="14">
    <source>
        <dbReference type="PROSITE" id="PS51800"/>
    </source>
</evidence>
<evidence type="ECO:0000256" key="9">
    <source>
        <dbReference type="ARBA" id="ARBA00048165"/>
    </source>
</evidence>
<dbReference type="InterPro" id="IPR029063">
    <property type="entry name" value="SAM-dependent_MTases_sf"/>
</dbReference>
<comment type="caution">
    <text evidence="15">The sequence shown here is derived from an EMBL/GenBank/DDBJ whole genome shotgun (WGS) entry which is preliminary data.</text>
</comment>
<comment type="similarity">
    <text evidence="1 12">Belongs to the methyltransferase TRM13 family.</text>
</comment>